<dbReference type="Gene3D" id="1.10.555.10">
    <property type="entry name" value="Rho GTPase activation protein"/>
    <property type="match status" value="1"/>
</dbReference>
<proteinExistence type="predicted"/>
<dbReference type="InterPro" id="IPR001251">
    <property type="entry name" value="CRAL-TRIO_dom"/>
</dbReference>
<dbReference type="Pfam" id="PF00620">
    <property type="entry name" value="RhoGAP"/>
    <property type="match status" value="1"/>
</dbReference>
<dbReference type="InterPro" id="IPR036865">
    <property type="entry name" value="CRAL-TRIO_dom_sf"/>
</dbReference>
<dbReference type="Gene3D" id="3.40.525.10">
    <property type="entry name" value="CRAL-TRIO lipid binding domain"/>
    <property type="match status" value="1"/>
</dbReference>
<dbReference type="GO" id="GO:0005096">
    <property type="term" value="F:GTPase activator activity"/>
    <property type="evidence" value="ECO:0007669"/>
    <property type="project" value="TreeGrafter"/>
</dbReference>
<dbReference type="Pfam" id="PF13716">
    <property type="entry name" value="CRAL_TRIO_2"/>
    <property type="match status" value="1"/>
</dbReference>
<feature type="region of interest" description="Disordered" evidence="1">
    <location>
        <begin position="530"/>
        <end position="568"/>
    </location>
</feature>
<sequence length="568" mass="61760">MRAHLLHRAQASNISAVPPPAHSSDYSTDMAKAAESILYRSPLPSPSGHQVYILDSAALPDTSEVDYDSLLPYVLARLPDEDDLVGGTAYEIIFFAGGAAEGATSTKKSRPGWGWFIQAYHVLSRAMRKRIQKLYIVHERTWVRVLAEMFSTVVSPKFRRKIVHASSLSALALHIPIENLLIPPSAYLQDRRWTPTIFSPYASGPRAFQTRQPFPTGRSGRRLPRVLRETTSFLMLADNLHTEGLFRIPAHMRLKDILREAYDRGQKFIIWKERDVALPLPPYPGAVDLEATIRQTDQTSAYGVHIAAGLIKAWYADLRTPIVPPGSYSDLQRLVSGLPNPPSVQALADLFNPASTWSPLPVISRTILVRHLLPLLHAVARHSADNKMTPVNLATCFAPAMVRGPDQMADVKMSALVAGLLTQGITAWDDKDGQGTGLREACGLHADDFLRDIAPPTDMAEYEDPLEKAMISVSSNVDQGGDRQQEGIVLVDGKGSGKEKEANIPPPLPPRNSQTPLAPRVVVGDAVVRPSMSGPVSPVVASPVRRKPVGSASASASPVSPIEGGGSM</sequence>
<feature type="domain" description="Rho-GAP" evidence="3">
    <location>
        <begin position="208"/>
        <end position="428"/>
    </location>
</feature>
<dbReference type="PROSITE" id="PS50238">
    <property type="entry name" value="RHOGAP"/>
    <property type="match status" value="1"/>
</dbReference>
<name>A0A6G1HSQ1_9PEZI</name>
<dbReference type="SUPFAM" id="SSF48350">
    <property type="entry name" value="GTPase activation domain, GAP"/>
    <property type="match status" value="1"/>
</dbReference>
<dbReference type="SUPFAM" id="SSF52087">
    <property type="entry name" value="CRAL/TRIO domain"/>
    <property type="match status" value="1"/>
</dbReference>
<evidence type="ECO:0000313" key="4">
    <source>
        <dbReference type="EMBL" id="KAF2399050.1"/>
    </source>
</evidence>
<accession>A0A6G1HSQ1</accession>
<organism evidence="4 5">
    <name type="scientific">Trichodelitschia bisporula</name>
    <dbReference type="NCBI Taxonomy" id="703511"/>
    <lineage>
        <taxon>Eukaryota</taxon>
        <taxon>Fungi</taxon>
        <taxon>Dikarya</taxon>
        <taxon>Ascomycota</taxon>
        <taxon>Pezizomycotina</taxon>
        <taxon>Dothideomycetes</taxon>
        <taxon>Dothideomycetes incertae sedis</taxon>
        <taxon>Phaeotrichales</taxon>
        <taxon>Phaeotrichaceae</taxon>
        <taxon>Trichodelitschia</taxon>
    </lineage>
</organism>
<evidence type="ECO:0000259" key="2">
    <source>
        <dbReference type="PROSITE" id="PS50191"/>
    </source>
</evidence>
<evidence type="ECO:0000259" key="3">
    <source>
        <dbReference type="PROSITE" id="PS50238"/>
    </source>
</evidence>
<dbReference type="GO" id="GO:0005737">
    <property type="term" value="C:cytoplasm"/>
    <property type="evidence" value="ECO:0007669"/>
    <property type="project" value="TreeGrafter"/>
</dbReference>
<dbReference type="InterPro" id="IPR008936">
    <property type="entry name" value="Rho_GTPase_activation_prot"/>
</dbReference>
<feature type="compositionally biased region" description="Low complexity" evidence="1">
    <location>
        <begin position="530"/>
        <end position="561"/>
    </location>
</feature>
<reference evidence="4" key="1">
    <citation type="journal article" date="2020" name="Stud. Mycol.">
        <title>101 Dothideomycetes genomes: a test case for predicting lifestyles and emergence of pathogens.</title>
        <authorList>
            <person name="Haridas S."/>
            <person name="Albert R."/>
            <person name="Binder M."/>
            <person name="Bloem J."/>
            <person name="Labutti K."/>
            <person name="Salamov A."/>
            <person name="Andreopoulos B."/>
            <person name="Baker S."/>
            <person name="Barry K."/>
            <person name="Bills G."/>
            <person name="Bluhm B."/>
            <person name="Cannon C."/>
            <person name="Castanera R."/>
            <person name="Culley D."/>
            <person name="Daum C."/>
            <person name="Ezra D."/>
            <person name="Gonzalez J."/>
            <person name="Henrissat B."/>
            <person name="Kuo A."/>
            <person name="Liang C."/>
            <person name="Lipzen A."/>
            <person name="Lutzoni F."/>
            <person name="Magnuson J."/>
            <person name="Mondo S."/>
            <person name="Nolan M."/>
            <person name="Ohm R."/>
            <person name="Pangilinan J."/>
            <person name="Park H.-J."/>
            <person name="Ramirez L."/>
            <person name="Alfaro M."/>
            <person name="Sun H."/>
            <person name="Tritt A."/>
            <person name="Yoshinaga Y."/>
            <person name="Zwiers L.-H."/>
            <person name="Turgeon B."/>
            <person name="Goodwin S."/>
            <person name="Spatafora J."/>
            <person name="Crous P."/>
            <person name="Grigoriev I."/>
        </authorList>
    </citation>
    <scope>NUCLEOTIDE SEQUENCE</scope>
    <source>
        <strain evidence="4">CBS 262.69</strain>
    </source>
</reference>
<evidence type="ECO:0000256" key="1">
    <source>
        <dbReference type="SAM" id="MobiDB-lite"/>
    </source>
</evidence>
<dbReference type="OrthoDB" id="410651at2759"/>
<dbReference type="AlphaFoldDB" id="A0A6G1HSQ1"/>
<keyword evidence="5" id="KW-1185">Reference proteome</keyword>
<dbReference type="SMART" id="SM00324">
    <property type="entry name" value="RhoGAP"/>
    <property type="match status" value="1"/>
</dbReference>
<evidence type="ECO:0000313" key="5">
    <source>
        <dbReference type="Proteomes" id="UP000799640"/>
    </source>
</evidence>
<dbReference type="PANTHER" id="PTHR45808">
    <property type="entry name" value="RHO GTPASE-ACTIVATING PROTEIN 68F"/>
    <property type="match status" value="1"/>
</dbReference>
<dbReference type="CDD" id="cd00170">
    <property type="entry name" value="SEC14"/>
    <property type="match status" value="1"/>
</dbReference>
<dbReference type="InterPro" id="IPR000198">
    <property type="entry name" value="RhoGAP_dom"/>
</dbReference>
<gene>
    <name evidence="4" type="ORF">EJ06DRAFT_557559</name>
</gene>
<dbReference type="PANTHER" id="PTHR45808:SF2">
    <property type="entry name" value="RHO GTPASE-ACTIVATING PROTEIN 68F"/>
    <property type="match status" value="1"/>
</dbReference>
<dbReference type="Proteomes" id="UP000799640">
    <property type="component" value="Unassembled WGS sequence"/>
</dbReference>
<feature type="domain" description="CRAL-TRIO" evidence="2">
    <location>
        <begin position="27"/>
        <end position="183"/>
    </location>
</feature>
<dbReference type="PROSITE" id="PS50191">
    <property type="entry name" value="CRAL_TRIO"/>
    <property type="match status" value="1"/>
</dbReference>
<feature type="region of interest" description="Disordered" evidence="1">
    <location>
        <begin position="491"/>
        <end position="517"/>
    </location>
</feature>
<dbReference type="GO" id="GO:0007264">
    <property type="term" value="P:small GTPase-mediated signal transduction"/>
    <property type="evidence" value="ECO:0007669"/>
    <property type="project" value="TreeGrafter"/>
</dbReference>
<dbReference type="EMBL" id="ML996698">
    <property type="protein sequence ID" value="KAF2399050.1"/>
    <property type="molecule type" value="Genomic_DNA"/>
</dbReference>
<protein>
    <submittedName>
        <fullName evidence="4">Rho GTPase activation protein</fullName>
    </submittedName>
</protein>
<dbReference type="CDD" id="cd00159">
    <property type="entry name" value="RhoGAP"/>
    <property type="match status" value="1"/>
</dbReference>